<dbReference type="Proteomes" id="UP000015104">
    <property type="component" value="Unassembled WGS sequence"/>
</dbReference>
<protein>
    <recommendedName>
        <fullName evidence="10">Condensin complex subunit 1</fullName>
    </recommendedName>
</protein>
<organism evidence="15 16">
    <name type="scientific">Tetranychus urticae</name>
    <name type="common">Two-spotted spider mite</name>
    <dbReference type="NCBI Taxonomy" id="32264"/>
    <lineage>
        <taxon>Eukaryota</taxon>
        <taxon>Metazoa</taxon>
        <taxon>Ecdysozoa</taxon>
        <taxon>Arthropoda</taxon>
        <taxon>Chelicerata</taxon>
        <taxon>Arachnida</taxon>
        <taxon>Acari</taxon>
        <taxon>Acariformes</taxon>
        <taxon>Trombidiformes</taxon>
        <taxon>Prostigmata</taxon>
        <taxon>Eleutherengona</taxon>
        <taxon>Raphignathae</taxon>
        <taxon>Tetranychoidea</taxon>
        <taxon>Tetranychidae</taxon>
        <taxon>Tetranychus</taxon>
    </lineage>
</organism>
<feature type="domain" description="Condensin complex subunit 1 C-terminal" evidence="13">
    <location>
        <begin position="1180"/>
        <end position="1341"/>
    </location>
</feature>
<dbReference type="PIRSF" id="PIRSF017127">
    <property type="entry name" value="Condensin_D2"/>
    <property type="match status" value="1"/>
</dbReference>
<dbReference type="HOGENOM" id="CLU_001867_2_1_1"/>
<feature type="compositionally biased region" description="Basic and acidic residues" evidence="12">
    <location>
        <begin position="979"/>
        <end position="989"/>
    </location>
</feature>
<evidence type="ECO:0000256" key="8">
    <source>
        <dbReference type="ARBA" id="ARBA00023242"/>
    </source>
</evidence>
<evidence type="ECO:0000256" key="10">
    <source>
        <dbReference type="PIRNR" id="PIRNR017127"/>
    </source>
</evidence>
<feature type="compositionally biased region" description="Acidic residues" evidence="12">
    <location>
        <begin position="1434"/>
        <end position="1445"/>
    </location>
</feature>
<dbReference type="InterPro" id="IPR016024">
    <property type="entry name" value="ARM-type_fold"/>
</dbReference>
<dbReference type="SUPFAM" id="SSF48371">
    <property type="entry name" value="ARM repeat"/>
    <property type="match status" value="1"/>
</dbReference>
<evidence type="ECO:0000256" key="11">
    <source>
        <dbReference type="SAM" id="Coils"/>
    </source>
</evidence>
<evidence type="ECO:0000256" key="3">
    <source>
        <dbReference type="ARBA" id="ARBA00009606"/>
    </source>
</evidence>
<keyword evidence="4" id="KW-0158">Chromosome</keyword>
<dbReference type="Gene3D" id="1.25.10.10">
    <property type="entry name" value="Leucine-rich Repeat Variant"/>
    <property type="match status" value="1"/>
</dbReference>
<keyword evidence="6 10" id="KW-0498">Mitosis</keyword>
<dbReference type="InterPro" id="IPR026971">
    <property type="entry name" value="CND1/NCAPD3"/>
</dbReference>
<feature type="coiled-coil region" evidence="11">
    <location>
        <begin position="449"/>
        <end position="528"/>
    </location>
</feature>
<evidence type="ECO:0000256" key="12">
    <source>
        <dbReference type="SAM" id="MobiDB-lite"/>
    </source>
</evidence>
<reference evidence="15" key="2">
    <citation type="submission" date="2015-06" db="UniProtKB">
        <authorList>
            <consortium name="EnsemblMetazoa"/>
        </authorList>
    </citation>
    <scope>IDENTIFICATION</scope>
</reference>
<feature type="region of interest" description="Disordered" evidence="12">
    <location>
        <begin position="973"/>
        <end position="1006"/>
    </location>
</feature>
<dbReference type="KEGG" id="tut:107372284"/>
<evidence type="ECO:0000259" key="13">
    <source>
        <dbReference type="Pfam" id="PF12717"/>
    </source>
</evidence>
<dbReference type="PANTHER" id="PTHR14222:SF2">
    <property type="entry name" value="CONDENSIN COMPLEX SUBUNIT 1"/>
    <property type="match status" value="1"/>
</dbReference>
<gene>
    <name evidence="15" type="primary">107372284</name>
</gene>
<reference evidence="16" key="1">
    <citation type="submission" date="2011-08" db="EMBL/GenBank/DDBJ databases">
        <authorList>
            <person name="Rombauts S."/>
        </authorList>
    </citation>
    <scope>NUCLEOTIDE SEQUENCE</scope>
    <source>
        <strain evidence="16">London</strain>
    </source>
</reference>
<evidence type="ECO:0000313" key="15">
    <source>
        <dbReference type="EnsemblMetazoa" id="tetur01g08780.1"/>
    </source>
</evidence>
<dbReference type="InterPro" id="IPR032682">
    <property type="entry name" value="Cnd1_C"/>
</dbReference>
<feature type="compositionally biased region" description="Acidic residues" evidence="12">
    <location>
        <begin position="584"/>
        <end position="595"/>
    </location>
</feature>
<feature type="region of interest" description="Disordered" evidence="12">
    <location>
        <begin position="1052"/>
        <end position="1086"/>
    </location>
</feature>
<dbReference type="GO" id="GO:0007076">
    <property type="term" value="P:mitotic chromosome condensation"/>
    <property type="evidence" value="ECO:0007669"/>
    <property type="project" value="InterPro"/>
</dbReference>
<evidence type="ECO:0000256" key="6">
    <source>
        <dbReference type="ARBA" id="ARBA00022776"/>
    </source>
</evidence>
<feature type="compositionally biased region" description="Acidic residues" evidence="12">
    <location>
        <begin position="1411"/>
        <end position="1426"/>
    </location>
</feature>
<comment type="function">
    <text evidence="10">Regulatory subunit of the condensin complex, a complex required for conversion of interphase chromatin into mitotic-like condense chromosomes. The condensin complex probably introduces positive supercoils into relaxed DNA in the presence of type I topoisomerases and converts nicked DNA into positive knotted forms in the presence of type II topoisomerases.</text>
</comment>
<sequence>MIKFSIPNKLEDLLAVSDARSYIVSQQYSIREINDYLDGFNAKFKLEGPTFILKDFDYIYSGIKNFKTLNSKEKNILLKTLVNILVKFEDDLTHEFQKSRSTVLTDLEEKLRHCNLLKMLIFSVGSLIEIIEGSPLSNKWQQNEHTDVRMSAKKKTEPVINNYERERERSINVIYKLILMPLQLLFQPAVVEEDLIRCISSCCWRLVENQHLHRNKPLMDSVFHIIGYTIEKYSGSLGFCLKIIQLLQHRENLVSILAQLVSSVVKNHNQSLLISEIIREIERIDIKELSRDSSGPKAISSFLSEVAEKCPKEMMNSIANLLPFLEQDSYMMRNATLSIIGTIISENLSQDKMTSREKHLRDELLNKLELHLLDISSYTRGRALQVWSKLCQERKIPLAKLDSLMETVVGRLQDKTTYVRKYAVQFLTYFLSSDIFAIQLDLKVIVDAHDKAQNRLKELLTLKEQLENKGEKLNQSDPLDDWHSIETELLEFLLNSCQAVEEIIENDENDEEQDLENFEDLIDSVKTELDERNFLNVIKLYGLIKANFPDKDIFQNKDQSKKSQEKGVDDNESDSENEKKSEEDKENEADGEALDESSTQESEDVPSNDENVTQKIVLFCKNVFMETYNNKTDFTSEESMRGEISKVIKGGSQADPNTTQSASSQEESLEKILSLIEKQKNLIRYLEDIMKVTRYLKSSVPLVCTLLYSKNIQDVQEAINFLVTAYEFGIKEEAEVGLRKMIILIFSSDGTKKEVIDAYKRILFNAPENSNKTGLEKARSVVKKLIDLVKGSNLDEIISLQELLREIHNSNDLDKHVMQLLWDKFALRSAQTTEEESRICVQLISMLASSNPQLIRKNLDILVSVGLGDRALTDLKLARYTCTALSKAMTNQGRIVTTELPYRLLKNHSVFENISRVVVETFPLIELEGWFPMCEEALKVVFNLAEHPDMIAEDILYGMIRCLMELNQSKSSNSSIASEDGKNLSDKESPSSQHSSKVSSTNLSTSSTAPIMISPKLLARFISCIGSIAMNLLIHLEVNVFTELKTRNAIKEERENRKSLSQTTISMRRKSGRKSMGAGKEEEEEMGLTGVVSAEDAEAEFIASLCNSEIVDPNDRFENLLVRLAKLVIKVASDPQNYPNQQLKTAASLTLAKFMTISEKFCKDNLRLLVTILKKAEDPIIRSNTIIAVGDLCVRFPNLLEPWTSHLYQSLRDECILVRTNALKVISRLILSDMIKVQDQISEIAKLMVDKEDSISSFAKLFFTQLSKKLNAVYNVLPDIISNLSDAKVGIEENDFRTIMRFLFELIDKERHTIGLLEKMCQRFKNTLDERQWVDLAFCLSLLKYSDKSITKLFENFSCFADKVSVASVYELFMLIVANTRKTTGLKNETKQILDEFESKLKQAKNKGVDEAEIEKEDGEEEIEDVEAAKNDEDIAVNEEPEAAE</sequence>
<dbReference type="GO" id="GO:0000796">
    <property type="term" value="C:condensin complex"/>
    <property type="evidence" value="ECO:0007669"/>
    <property type="project" value="TreeGrafter"/>
</dbReference>
<evidence type="ECO:0000256" key="5">
    <source>
        <dbReference type="ARBA" id="ARBA00022618"/>
    </source>
</evidence>
<dbReference type="GO" id="GO:0005634">
    <property type="term" value="C:nucleus"/>
    <property type="evidence" value="ECO:0007669"/>
    <property type="project" value="UniProtKB-SubCell"/>
</dbReference>
<keyword evidence="5 10" id="KW-0132">Cell division</keyword>
<evidence type="ECO:0000256" key="1">
    <source>
        <dbReference type="ARBA" id="ARBA00004123"/>
    </source>
</evidence>
<dbReference type="GO" id="GO:0042393">
    <property type="term" value="F:histone binding"/>
    <property type="evidence" value="ECO:0007669"/>
    <property type="project" value="TreeGrafter"/>
</dbReference>
<dbReference type="InterPro" id="IPR024324">
    <property type="entry name" value="Condensin_cplx_su1_N"/>
</dbReference>
<evidence type="ECO:0000256" key="9">
    <source>
        <dbReference type="ARBA" id="ARBA00023306"/>
    </source>
</evidence>
<feature type="domain" description="Condensin complex subunit 1 N-terminal" evidence="14">
    <location>
        <begin position="72"/>
        <end position="238"/>
    </location>
</feature>
<evidence type="ECO:0000256" key="2">
    <source>
        <dbReference type="ARBA" id="ARBA00004286"/>
    </source>
</evidence>
<keyword evidence="11" id="KW-0175">Coiled coil</keyword>
<proteinExistence type="inferred from homology"/>
<feature type="compositionally biased region" description="Low complexity" evidence="12">
    <location>
        <begin position="990"/>
        <end position="1006"/>
    </location>
</feature>
<dbReference type="OrthoDB" id="436262at2759"/>
<feature type="region of interest" description="Disordered" evidence="12">
    <location>
        <begin position="555"/>
        <end position="609"/>
    </location>
</feature>
<accession>T1JS03</accession>
<dbReference type="GO" id="GO:0051301">
    <property type="term" value="P:cell division"/>
    <property type="evidence" value="ECO:0007669"/>
    <property type="project" value="UniProtKB-KW"/>
</dbReference>
<feature type="region of interest" description="Disordered" evidence="12">
    <location>
        <begin position="1405"/>
        <end position="1445"/>
    </location>
</feature>
<dbReference type="InterPro" id="IPR011989">
    <property type="entry name" value="ARM-like"/>
</dbReference>
<keyword evidence="7 10" id="KW-0226">DNA condensation</keyword>
<dbReference type="Pfam" id="PF12922">
    <property type="entry name" value="Cnd1_N"/>
    <property type="match status" value="1"/>
</dbReference>
<dbReference type="InterPro" id="IPR007673">
    <property type="entry name" value="Condensin_cplx_su1"/>
</dbReference>
<evidence type="ECO:0000313" key="16">
    <source>
        <dbReference type="Proteomes" id="UP000015104"/>
    </source>
</evidence>
<dbReference type="OMA" id="CPLEKLW"/>
<dbReference type="PANTHER" id="PTHR14222">
    <property type="entry name" value="CONDENSIN"/>
    <property type="match status" value="1"/>
</dbReference>
<evidence type="ECO:0000256" key="7">
    <source>
        <dbReference type="ARBA" id="ARBA00023067"/>
    </source>
</evidence>
<comment type="similarity">
    <text evidence="3 10">Belongs to the CND1 (condensin subunit 1) family.</text>
</comment>
<feature type="compositionally biased region" description="Basic and acidic residues" evidence="12">
    <location>
        <begin position="555"/>
        <end position="569"/>
    </location>
</feature>
<evidence type="ECO:0000259" key="14">
    <source>
        <dbReference type="Pfam" id="PF12922"/>
    </source>
</evidence>
<dbReference type="STRING" id="32264.T1JS03"/>
<dbReference type="eggNOG" id="KOG0414">
    <property type="taxonomic scope" value="Eukaryota"/>
</dbReference>
<comment type="subcellular location">
    <subcellularLocation>
        <location evidence="2">Chromosome</location>
    </subcellularLocation>
    <subcellularLocation>
        <location evidence="1">Nucleus</location>
    </subcellularLocation>
</comment>
<keyword evidence="9 10" id="KW-0131">Cell cycle</keyword>
<dbReference type="EMBL" id="CAEY01000457">
    <property type="status" value="NOT_ANNOTATED_CDS"/>
    <property type="molecule type" value="Genomic_DNA"/>
</dbReference>
<evidence type="ECO:0000256" key="4">
    <source>
        <dbReference type="ARBA" id="ARBA00022454"/>
    </source>
</evidence>
<keyword evidence="8" id="KW-0539">Nucleus</keyword>
<name>T1JS03_TETUR</name>
<dbReference type="Pfam" id="PF12717">
    <property type="entry name" value="Cnd1"/>
    <property type="match status" value="1"/>
</dbReference>
<dbReference type="GO" id="GO:0010032">
    <property type="term" value="P:meiotic chromosome condensation"/>
    <property type="evidence" value="ECO:0007669"/>
    <property type="project" value="TreeGrafter"/>
</dbReference>
<keyword evidence="16" id="KW-1185">Reference proteome</keyword>
<dbReference type="EnsemblMetazoa" id="tetur01g08780.1">
    <property type="protein sequence ID" value="tetur01g08780.1"/>
    <property type="gene ID" value="tetur01g08780"/>
</dbReference>
<dbReference type="GO" id="GO:0000779">
    <property type="term" value="C:condensed chromosome, centromeric region"/>
    <property type="evidence" value="ECO:0007669"/>
    <property type="project" value="TreeGrafter"/>
</dbReference>